<name>A0A6S7JTE7_PARCT</name>
<gene>
    <name evidence="2" type="ORF">PACLA_8A055868</name>
</gene>
<keyword evidence="3" id="KW-1185">Reference proteome</keyword>
<dbReference type="GO" id="GO:0015074">
    <property type="term" value="P:DNA integration"/>
    <property type="evidence" value="ECO:0007669"/>
    <property type="project" value="InterPro"/>
</dbReference>
<dbReference type="OrthoDB" id="7555155at2759"/>
<dbReference type="GO" id="GO:0003676">
    <property type="term" value="F:nucleic acid binding"/>
    <property type="evidence" value="ECO:0007669"/>
    <property type="project" value="InterPro"/>
</dbReference>
<dbReference type="SUPFAM" id="SSF53098">
    <property type="entry name" value="Ribonuclease H-like"/>
    <property type="match status" value="1"/>
</dbReference>
<sequence length="449" mass="51721">MTNEEREEAEELSNLLYMLHTTPVMDSIGIGNIAMLTKMDETLTELAKIIQNGRKWIAKVRRFEQLIPEITIAGNGVMFKGERIILPESLQDTAIQLAHRGSHLGQSGIERRLRYRFFFHDMHPKVKQFVESCKECNMFSDKKTSEPIKVHEDLASRFSAANLVASTKASHVLPAMAEIYNSYGNPEHQFSDNGPPFNSDAMEAFAQKRDIHLKKVPPLHPSDNPVETFMKPLGKTMKIAHYNRSSEEEALNHLLMNYRDTPHPATVEEARGKDKAMKQDRQDQVNASKYKIPSEFQIGDDVMLRNYRKSSKFDPIFLPEHCEIVECSDDGRFLTIERKRDGRIFKRHADDVKCYYGPHDTVMERGVISDEAIENGEWHRWFEQCRPKVDDSYESGNQDEEDKQQTNHVEPGHENGGEVNSANDCPGSCIPRRSQRLRRPNPRYIDYEI</sequence>
<dbReference type="InterPro" id="IPR012337">
    <property type="entry name" value="RNaseH-like_sf"/>
</dbReference>
<dbReference type="InterPro" id="IPR036397">
    <property type="entry name" value="RNaseH_sf"/>
</dbReference>
<dbReference type="Gene3D" id="1.10.340.70">
    <property type="match status" value="1"/>
</dbReference>
<evidence type="ECO:0000313" key="3">
    <source>
        <dbReference type="Proteomes" id="UP001152795"/>
    </source>
</evidence>
<evidence type="ECO:0000313" key="2">
    <source>
        <dbReference type="EMBL" id="CAB4036086.1"/>
    </source>
</evidence>
<feature type="region of interest" description="Disordered" evidence="1">
    <location>
        <begin position="390"/>
        <end position="449"/>
    </location>
</feature>
<dbReference type="Pfam" id="PF17921">
    <property type="entry name" value="Integrase_H2C2"/>
    <property type="match status" value="1"/>
</dbReference>
<proteinExistence type="predicted"/>
<comment type="caution">
    <text evidence="2">The sequence shown here is derived from an EMBL/GenBank/DDBJ whole genome shotgun (WGS) entry which is preliminary data.</text>
</comment>
<dbReference type="PANTHER" id="PTHR37984">
    <property type="entry name" value="PROTEIN CBG26694"/>
    <property type="match status" value="1"/>
</dbReference>
<reference evidence="2" key="1">
    <citation type="submission" date="2020-04" db="EMBL/GenBank/DDBJ databases">
        <authorList>
            <person name="Alioto T."/>
            <person name="Alioto T."/>
            <person name="Gomez Garrido J."/>
        </authorList>
    </citation>
    <scope>NUCLEOTIDE SEQUENCE</scope>
    <source>
        <strain evidence="2">A484AB</strain>
    </source>
</reference>
<accession>A0A6S7JTE7</accession>
<dbReference type="InterPro" id="IPR050951">
    <property type="entry name" value="Retrovirus_Pol_polyprotein"/>
</dbReference>
<dbReference type="AlphaFoldDB" id="A0A6S7JTE7"/>
<dbReference type="InterPro" id="IPR001584">
    <property type="entry name" value="Integrase_cat-core"/>
</dbReference>
<dbReference type="InterPro" id="IPR041588">
    <property type="entry name" value="Integrase_H2C2"/>
</dbReference>
<dbReference type="EMBL" id="CACRXK020021685">
    <property type="protein sequence ID" value="CAB4036086.1"/>
    <property type="molecule type" value="Genomic_DNA"/>
</dbReference>
<organism evidence="2 3">
    <name type="scientific">Paramuricea clavata</name>
    <name type="common">Red gorgonian</name>
    <name type="synonym">Violescent sea-whip</name>
    <dbReference type="NCBI Taxonomy" id="317549"/>
    <lineage>
        <taxon>Eukaryota</taxon>
        <taxon>Metazoa</taxon>
        <taxon>Cnidaria</taxon>
        <taxon>Anthozoa</taxon>
        <taxon>Octocorallia</taxon>
        <taxon>Malacalcyonacea</taxon>
        <taxon>Plexauridae</taxon>
        <taxon>Paramuricea</taxon>
    </lineage>
</organism>
<dbReference type="PANTHER" id="PTHR37984:SF11">
    <property type="entry name" value="INTEGRASE CATALYTIC DOMAIN-CONTAINING PROTEIN"/>
    <property type="match status" value="1"/>
</dbReference>
<evidence type="ECO:0000256" key="1">
    <source>
        <dbReference type="SAM" id="MobiDB-lite"/>
    </source>
</evidence>
<dbReference type="PROSITE" id="PS50994">
    <property type="entry name" value="INTEGRASE"/>
    <property type="match status" value="1"/>
</dbReference>
<protein>
    <submittedName>
        <fullName evidence="2">Transposon Ty3-I Gag-Pol poly</fullName>
    </submittedName>
</protein>
<dbReference type="Gene3D" id="3.30.420.10">
    <property type="entry name" value="Ribonuclease H-like superfamily/Ribonuclease H"/>
    <property type="match status" value="1"/>
</dbReference>
<dbReference type="Proteomes" id="UP001152795">
    <property type="component" value="Unassembled WGS sequence"/>
</dbReference>